<comment type="caution">
    <text evidence="1">The sequence shown here is derived from an EMBL/GenBank/DDBJ whole genome shotgun (WGS) entry which is preliminary data.</text>
</comment>
<sequence>MSSIMPLFIWRVQWREPSVVNDYMGSLDGGAYQEKYQHIPVHSWSEQVSKAKENDQFVVI</sequence>
<reference evidence="1" key="1">
    <citation type="submission" date="2022-02" db="EMBL/GenBank/DDBJ databases">
        <title>Plant Genome Project.</title>
        <authorList>
            <person name="Zhang R.-G."/>
        </authorList>
    </citation>
    <scope>NUCLEOTIDE SEQUENCE</scope>
    <source>
        <strain evidence="1">AT1</strain>
    </source>
</reference>
<keyword evidence="2" id="KW-1185">Reference proteome</keyword>
<dbReference type="Proteomes" id="UP001062846">
    <property type="component" value="Chromosome 4"/>
</dbReference>
<organism evidence="1 2">
    <name type="scientific">Rhododendron molle</name>
    <name type="common">Chinese azalea</name>
    <name type="synonym">Azalea mollis</name>
    <dbReference type="NCBI Taxonomy" id="49168"/>
    <lineage>
        <taxon>Eukaryota</taxon>
        <taxon>Viridiplantae</taxon>
        <taxon>Streptophyta</taxon>
        <taxon>Embryophyta</taxon>
        <taxon>Tracheophyta</taxon>
        <taxon>Spermatophyta</taxon>
        <taxon>Magnoliopsida</taxon>
        <taxon>eudicotyledons</taxon>
        <taxon>Gunneridae</taxon>
        <taxon>Pentapetalae</taxon>
        <taxon>asterids</taxon>
        <taxon>Ericales</taxon>
        <taxon>Ericaceae</taxon>
        <taxon>Ericoideae</taxon>
        <taxon>Rhodoreae</taxon>
        <taxon>Rhododendron</taxon>
    </lineage>
</organism>
<name>A0ACC0P798_RHOML</name>
<dbReference type="EMBL" id="CM046391">
    <property type="protein sequence ID" value="KAI8561385.1"/>
    <property type="molecule type" value="Genomic_DNA"/>
</dbReference>
<protein>
    <submittedName>
        <fullName evidence="1">Uncharacterized protein</fullName>
    </submittedName>
</protein>
<evidence type="ECO:0000313" key="2">
    <source>
        <dbReference type="Proteomes" id="UP001062846"/>
    </source>
</evidence>
<accession>A0ACC0P798</accession>
<evidence type="ECO:0000313" key="1">
    <source>
        <dbReference type="EMBL" id="KAI8561385.1"/>
    </source>
</evidence>
<proteinExistence type="predicted"/>
<gene>
    <name evidence="1" type="ORF">RHMOL_Rhmol04G0334900</name>
</gene>